<keyword evidence="1" id="KW-0808">Transferase</keyword>
<feature type="domain" description="Histidine kinase/HSP90-like ATPase" evidence="2">
    <location>
        <begin position="56"/>
        <end position="150"/>
    </location>
</feature>
<keyword evidence="4" id="KW-1185">Reference proteome</keyword>
<sequence length="157" mass="16828">MSMMRPRVPDERGQGPLVPARGQVRRLVLGGVGGGVVARSRDFTRQALVDWGWLPATTATAKAVVEDVLLVVSELVTNACLHAGGPLELRLHYAGSFLRLEVSDGSPVAPRPRTPHRIGSPGGHGMYIVERLSHAWGVQEHDDGSGKTVWADLMPAV</sequence>
<dbReference type="SUPFAM" id="SSF55874">
    <property type="entry name" value="ATPase domain of HSP90 chaperone/DNA topoisomerase II/histidine kinase"/>
    <property type="match status" value="1"/>
</dbReference>
<gene>
    <name evidence="3" type="ORF">FHU37_003072</name>
</gene>
<evidence type="ECO:0000313" key="3">
    <source>
        <dbReference type="EMBL" id="NYI06129.1"/>
    </source>
</evidence>
<dbReference type="Pfam" id="PF13581">
    <property type="entry name" value="HATPase_c_2"/>
    <property type="match status" value="1"/>
</dbReference>
<dbReference type="InterPro" id="IPR003594">
    <property type="entry name" value="HATPase_dom"/>
</dbReference>
<dbReference type="PANTHER" id="PTHR35526:SF3">
    <property type="entry name" value="ANTI-SIGMA-F FACTOR RSBW"/>
    <property type="match status" value="1"/>
</dbReference>
<dbReference type="InterPro" id="IPR036890">
    <property type="entry name" value="HATPase_C_sf"/>
</dbReference>
<accession>A0A852ZV52</accession>
<name>A0A852ZV52_9ACTN</name>
<dbReference type="PANTHER" id="PTHR35526">
    <property type="entry name" value="ANTI-SIGMA-F FACTOR RSBW-RELATED"/>
    <property type="match status" value="1"/>
</dbReference>
<dbReference type="Gene3D" id="3.30.565.10">
    <property type="entry name" value="Histidine kinase-like ATPase, C-terminal domain"/>
    <property type="match status" value="1"/>
</dbReference>
<evidence type="ECO:0000313" key="4">
    <source>
        <dbReference type="Proteomes" id="UP000567795"/>
    </source>
</evidence>
<comment type="caution">
    <text evidence="3">The sequence shown here is derived from an EMBL/GenBank/DDBJ whole genome shotgun (WGS) entry which is preliminary data.</text>
</comment>
<dbReference type="InterPro" id="IPR050267">
    <property type="entry name" value="Anti-sigma-factor_SerPK"/>
</dbReference>
<reference evidence="3 4" key="1">
    <citation type="submission" date="2020-07" db="EMBL/GenBank/DDBJ databases">
        <title>Sequencing the genomes of 1000 actinobacteria strains.</title>
        <authorList>
            <person name="Klenk H.-P."/>
        </authorList>
    </citation>
    <scope>NUCLEOTIDE SEQUENCE [LARGE SCALE GENOMIC DNA]</scope>
    <source>
        <strain evidence="3 4">DSM 42178</strain>
    </source>
</reference>
<dbReference type="Proteomes" id="UP000567795">
    <property type="component" value="Unassembled WGS sequence"/>
</dbReference>
<keyword evidence="1" id="KW-0723">Serine/threonine-protein kinase</keyword>
<dbReference type="CDD" id="cd16936">
    <property type="entry name" value="HATPase_RsbW-like"/>
    <property type="match status" value="1"/>
</dbReference>
<dbReference type="GO" id="GO:0004674">
    <property type="term" value="F:protein serine/threonine kinase activity"/>
    <property type="evidence" value="ECO:0007669"/>
    <property type="project" value="UniProtKB-KW"/>
</dbReference>
<protein>
    <recommendedName>
        <fullName evidence="2">Histidine kinase/HSP90-like ATPase domain-containing protein</fullName>
    </recommendedName>
</protein>
<dbReference type="EMBL" id="JACBZD010000001">
    <property type="protein sequence ID" value="NYI06129.1"/>
    <property type="molecule type" value="Genomic_DNA"/>
</dbReference>
<evidence type="ECO:0000259" key="2">
    <source>
        <dbReference type="Pfam" id="PF13581"/>
    </source>
</evidence>
<evidence type="ECO:0000256" key="1">
    <source>
        <dbReference type="ARBA" id="ARBA00022527"/>
    </source>
</evidence>
<organism evidence="3 4">
    <name type="scientific">Allostreptomyces psammosilenae</name>
    <dbReference type="NCBI Taxonomy" id="1892865"/>
    <lineage>
        <taxon>Bacteria</taxon>
        <taxon>Bacillati</taxon>
        <taxon>Actinomycetota</taxon>
        <taxon>Actinomycetes</taxon>
        <taxon>Kitasatosporales</taxon>
        <taxon>Streptomycetaceae</taxon>
        <taxon>Allostreptomyces</taxon>
    </lineage>
</organism>
<keyword evidence="1" id="KW-0418">Kinase</keyword>
<dbReference type="RefSeq" id="WP_179814759.1">
    <property type="nucleotide sequence ID" value="NZ_JACBZD010000001.1"/>
</dbReference>
<proteinExistence type="predicted"/>
<dbReference type="AlphaFoldDB" id="A0A852ZV52"/>